<reference evidence="2 3" key="1">
    <citation type="submission" date="2016-02" db="EMBL/GenBank/DDBJ databases">
        <title>Biosynthesis of antibiotic leucinostatins and their inhibition on Phytophthora in bio-control Purpureocillium lilacinum.</title>
        <authorList>
            <person name="Wang G."/>
            <person name="Liu Z."/>
            <person name="Lin R."/>
            <person name="Li E."/>
            <person name="Mao Z."/>
            <person name="Ling J."/>
            <person name="Yin W."/>
            <person name="Xie B."/>
        </authorList>
    </citation>
    <scope>NUCLEOTIDE SEQUENCE [LARGE SCALE GENOMIC DNA]</scope>
    <source>
        <strain evidence="2">PLFJ-1</strain>
    </source>
</reference>
<dbReference type="AlphaFoldDB" id="A0A179GKT4"/>
<gene>
    <name evidence="2" type="ORF">VFPFJ_10042</name>
</gene>
<accession>A0A179GKT4</accession>
<feature type="compositionally biased region" description="Low complexity" evidence="1">
    <location>
        <begin position="42"/>
        <end position="63"/>
    </location>
</feature>
<feature type="region of interest" description="Disordered" evidence="1">
    <location>
        <begin position="130"/>
        <end position="156"/>
    </location>
</feature>
<feature type="compositionally biased region" description="Basic and acidic residues" evidence="1">
    <location>
        <begin position="1"/>
        <end position="11"/>
    </location>
</feature>
<proteinExistence type="predicted"/>
<organism evidence="2 3">
    <name type="scientific">Purpureocillium lilacinum</name>
    <name type="common">Paecilomyces lilacinus</name>
    <dbReference type="NCBI Taxonomy" id="33203"/>
    <lineage>
        <taxon>Eukaryota</taxon>
        <taxon>Fungi</taxon>
        <taxon>Dikarya</taxon>
        <taxon>Ascomycota</taxon>
        <taxon>Pezizomycotina</taxon>
        <taxon>Sordariomycetes</taxon>
        <taxon>Hypocreomycetidae</taxon>
        <taxon>Hypocreales</taxon>
        <taxon>Ophiocordycipitaceae</taxon>
        <taxon>Purpureocillium</taxon>
    </lineage>
</organism>
<feature type="region of interest" description="Disordered" evidence="1">
    <location>
        <begin position="1"/>
        <end position="66"/>
    </location>
</feature>
<evidence type="ECO:0000313" key="3">
    <source>
        <dbReference type="Proteomes" id="UP000078340"/>
    </source>
</evidence>
<protein>
    <recommendedName>
        <fullName evidence="4">Glycine zipper 2TM domain-containing protein</fullName>
    </recommendedName>
</protein>
<feature type="compositionally biased region" description="Pro residues" evidence="1">
    <location>
        <begin position="21"/>
        <end position="41"/>
    </location>
</feature>
<evidence type="ECO:0000313" key="2">
    <source>
        <dbReference type="EMBL" id="OAQ78010.1"/>
    </source>
</evidence>
<sequence>MSSFDKDHDAGTSHAGTGPPVVTPTPPEGYHPAPAPVPPRASAPAAATAAAPPAAAPLPQNATRPYPQYQSQFQNAGMATGAMVGVMGAGQGSVGNDMLIGGVVGGMVGQRIAQAENHAYWRDQAMQYREGRAAGTIPPPNQEDADSKPSWWSREARAQRRAERWERRAKMRDGTG</sequence>
<dbReference type="EMBL" id="LSBI01000011">
    <property type="protein sequence ID" value="OAQ78010.1"/>
    <property type="molecule type" value="Genomic_DNA"/>
</dbReference>
<name>A0A179GKT4_PURLI</name>
<evidence type="ECO:0008006" key="4">
    <source>
        <dbReference type="Google" id="ProtNLM"/>
    </source>
</evidence>
<dbReference type="GeneID" id="28892159"/>
<dbReference type="KEGG" id="plj:28892159"/>
<dbReference type="Proteomes" id="UP000078340">
    <property type="component" value="Unassembled WGS sequence"/>
</dbReference>
<comment type="caution">
    <text evidence="2">The sequence shown here is derived from an EMBL/GenBank/DDBJ whole genome shotgun (WGS) entry which is preliminary data.</text>
</comment>
<evidence type="ECO:0000256" key="1">
    <source>
        <dbReference type="SAM" id="MobiDB-lite"/>
    </source>
</evidence>